<dbReference type="InterPro" id="IPR011990">
    <property type="entry name" value="TPR-like_helical_dom_sf"/>
</dbReference>
<dbReference type="AlphaFoldDB" id="A0A8H5FE50"/>
<sequence length="625" mass="70417">MTLRSIDAESVLAGPQFCIADSDSSQPAVRVGRGGQLLATRRTQTAKDDVVPSSGPLLEIPSSEAGSSGQDRGGVLQNASEGAATPALDATPTTSGIGSREIRRWGRSKLSRVVRVRPEKPGKKIKRTRPAKRNVEQGHIPPNHAFRGQSLRRSVDPARWLPHVTAPRMKAIDDAWESQTEPSPSLAIYRSLESIARGKALRHVWESYMDLIQIQRTYPVVQEQFPPSRVPSVLLVRLCHLIIHSRPFTHSHYPSLLMVMQHMWDKGRKDRRPTRLMWNSLINFAAKGRRGGGEDGIQRSLAALNDLICDLRPGSTIPNASKLTLPAVLDTSSPNQPDIYTFGTLIHIASNAMDSELFEDANRLLEESGLPPTRITRLSCLEFYTRKKQMDDVRRVIWTMREDGMDLGIDGLNACIWAFTNTGQDSKALDIYRILRNNVEADPDPDAIHRLRNDLEAFEHIHVPNDATPDSTTYVSLIQTMAYHGRFTETTSIFADFLASAPRLRLGPSTAPAFRAVFLGFSKYAIGRLEVSADPNHPHRQWDLESLQAMYRTFLTMPYGVVPSRSTIFWIMVAFDKASDRDVDRLRAIWLELENRFEPMAPWLFQQGRLQRIKNILFANRDEHR</sequence>
<dbReference type="Gene3D" id="1.25.40.10">
    <property type="entry name" value="Tetratricopeptide repeat domain"/>
    <property type="match status" value="1"/>
</dbReference>
<proteinExistence type="predicted"/>
<evidence type="ECO:0000256" key="1">
    <source>
        <dbReference type="ARBA" id="ARBA00022737"/>
    </source>
</evidence>
<feature type="region of interest" description="Disordered" evidence="2">
    <location>
        <begin position="120"/>
        <end position="147"/>
    </location>
</feature>
<dbReference type="PANTHER" id="PTHR47447">
    <property type="entry name" value="OS03G0856100 PROTEIN"/>
    <property type="match status" value="1"/>
</dbReference>
<gene>
    <name evidence="3" type="ORF">D9611_002288</name>
</gene>
<name>A0A8H5FE50_9AGAR</name>
<feature type="compositionally biased region" description="Low complexity" evidence="2">
    <location>
        <begin position="83"/>
        <end position="94"/>
    </location>
</feature>
<keyword evidence="4" id="KW-1185">Reference proteome</keyword>
<keyword evidence="1" id="KW-0677">Repeat</keyword>
<dbReference type="EMBL" id="JAACJK010000109">
    <property type="protein sequence ID" value="KAF5333222.1"/>
    <property type="molecule type" value="Genomic_DNA"/>
</dbReference>
<evidence type="ECO:0000313" key="3">
    <source>
        <dbReference type="EMBL" id="KAF5333222.1"/>
    </source>
</evidence>
<evidence type="ECO:0000313" key="4">
    <source>
        <dbReference type="Proteomes" id="UP000541558"/>
    </source>
</evidence>
<dbReference type="Proteomes" id="UP000541558">
    <property type="component" value="Unassembled WGS sequence"/>
</dbReference>
<evidence type="ECO:0008006" key="5">
    <source>
        <dbReference type="Google" id="ProtNLM"/>
    </source>
</evidence>
<accession>A0A8H5FE50</accession>
<feature type="region of interest" description="Disordered" evidence="2">
    <location>
        <begin position="22"/>
        <end position="102"/>
    </location>
</feature>
<comment type="caution">
    <text evidence="3">The sequence shown here is derived from an EMBL/GenBank/DDBJ whole genome shotgun (WGS) entry which is preliminary data.</text>
</comment>
<protein>
    <recommendedName>
        <fullName evidence="5">Pentatricopeptide repeat-containing protein</fullName>
    </recommendedName>
</protein>
<reference evidence="3 4" key="1">
    <citation type="journal article" date="2020" name="ISME J.">
        <title>Uncovering the hidden diversity of litter-decomposition mechanisms in mushroom-forming fungi.</title>
        <authorList>
            <person name="Floudas D."/>
            <person name="Bentzer J."/>
            <person name="Ahren D."/>
            <person name="Johansson T."/>
            <person name="Persson P."/>
            <person name="Tunlid A."/>
        </authorList>
    </citation>
    <scope>NUCLEOTIDE SEQUENCE [LARGE SCALE GENOMIC DNA]</scope>
    <source>
        <strain evidence="3 4">CBS 175.51</strain>
    </source>
</reference>
<dbReference type="PANTHER" id="PTHR47447:SF17">
    <property type="entry name" value="OS12G0638900 PROTEIN"/>
    <property type="match status" value="1"/>
</dbReference>
<organism evidence="3 4">
    <name type="scientific">Ephemerocybe angulata</name>
    <dbReference type="NCBI Taxonomy" id="980116"/>
    <lineage>
        <taxon>Eukaryota</taxon>
        <taxon>Fungi</taxon>
        <taxon>Dikarya</taxon>
        <taxon>Basidiomycota</taxon>
        <taxon>Agaricomycotina</taxon>
        <taxon>Agaricomycetes</taxon>
        <taxon>Agaricomycetidae</taxon>
        <taxon>Agaricales</taxon>
        <taxon>Agaricineae</taxon>
        <taxon>Psathyrellaceae</taxon>
        <taxon>Ephemerocybe</taxon>
    </lineage>
</organism>
<feature type="compositionally biased region" description="Basic residues" evidence="2">
    <location>
        <begin position="123"/>
        <end position="132"/>
    </location>
</feature>
<evidence type="ECO:0000256" key="2">
    <source>
        <dbReference type="SAM" id="MobiDB-lite"/>
    </source>
</evidence>
<dbReference type="OrthoDB" id="1908178at2759"/>